<evidence type="ECO:0000313" key="1">
    <source>
        <dbReference type="EMBL" id="ASL14377.1"/>
    </source>
</evidence>
<name>A0A7U5MIZ7_MYCIT</name>
<proteinExistence type="predicted"/>
<evidence type="ECO:0000313" key="2">
    <source>
        <dbReference type="EMBL" id="MDM3924982.1"/>
    </source>
</evidence>
<accession>A0A7U5MIZ7</accession>
<keyword evidence="4" id="KW-1185">Reference proteome</keyword>
<organism evidence="1 3">
    <name type="scientific">Mycobacterium intracellulare subsp. chimaera</name>
    <dbReference type="NCBI Taxonomy" id="222805"/>
    <lineage>
        <taxon>Bacteria</taxon>
        <taxon>Bacillati</taxon>
        <taxon>Actinomycetota</taxon>
        <taxon>Actinomycetes</taxon>
        <taxon>Mycobacteriales</taxon>
        <taxon>Mycobacteriaceae</taxon>
        <taxon>Mycobacterium</taxon>
        <taxon>Mycobacterium avium complex (MAC)</taxon>
    </lineage>
</organism>
<evidence type="ECO:0000313" key="4">
    <source>
        <dbReference type="Proteomes" id="UP001529272"/>
    </source>
</evidence>
<reference evidence="4" key="3">
    <citation type="submission" date="2023-06" db="EMBL/GenBank/DDBJ databases">
        <title>Itaconate inhibition of nontuberculous mycobacteria.</title>
        <authorList>
            <person name="Spilker T."/>
        </authorList>
    </citation>
    <scope>NUCLEOTIDE SEQUENCE [LARGE SCALE GENOMIC DNA]</scope>
    <source>
        <strain evidence="4">FLAC1071</strain>
    </source>
</reference>
<reference evidence="2 4" key="2">
    <citation type="submission" date="2023-06" db="EMBL/GenBank/DDBJ databases">
        <title>Itaconate inhibition of nontuberculous mycobacteria.</title>
        <authorList>
            <person name="Breen P."/>
            <person name="Zimbric M."/>
            <person name="Caverly L."/>
        </authorList>
    </citation>
    <scope>NUCLEOTIDE SEQUENCE [LARGE SCALE GENOMIC DNA]</scope>
    <source>
        <strain evidence="2 4">FLAC1071</strain>
    </source>
</reference>
<dbReference type="EMBL" id="CP015267">
    <property type="protein sequence ID" value="ASL14377.1"/>
    <property type="molecule type" value="Genomic_DNA"/>
</dbReference>
<reference evidence="1 3" key="1">
    <citation type="journal article" date="2017" name="Lancet Infect. Dis.">
        <title>Global outbreak of severe Mycobacterium chimaera disease after cardiac surgery: a molecular epidemiological study.</title>
        <authorList>
            <person name="van Ingen J."/>
            <person name="Kohl T."/>
            <person name="Kranzer K."/>
            <person name="Hasse B."/>
            <person name="Keller P."/>
            <person name="Szafranska A."/>
            <person name="Hillemann D."/>
            <person name="Chand M."/>
            <person name="Schreiber P."/>
            <person name="Sommerstein R."/>
            <person name="Berger C."/>
            <person name="Genoni M."/>
            <person name="Ruegg C."/>
            <person name="Troillet N."/>
            <person name="Widmer A.F."/>
            <person name="Becker S.L."/>
            <person name="Herrmann M."/>
            <person name="Eckmanns T."/>
            <person name="Haller S."/>
            <person name="Hoeller C."/>
            <person name="Debast S.B."/>
            <person name="Wolfhagen M.J."/>
            <person name="Hopman J."/>
            <person name="Kluytmans J."/>
            <person name="Langelaar M."/>
            <person name="Notermans D.W."/>
            <person name="ten Oever J."/>
            <person name="van den Barselaar P."/>
            <person name="Vonk A.B.A."/>
            <person name="Vos M.C."/>
            <person name="Ahmed N."/>
            <person name="Brown T."/>
            <person name="Crook D."/>
            <person name="Lamagni T."/>
            <person name="Phin N."/>
            <person name="Smith E.G."/>
            <person name="Zambon M."/>
            <person name="Serr A."/>
            <person name="Goetting T."/>
            <person name="Ebner W."/>
            <person name="Thuermer A."/>
            <person name="Utpatel C."/>
            <person name="Sproer C."/>
            <person name="Bunk B."/>
            <person name="Nubel U."/>
            <person name="Bloemberg G."/>
            <person name="Bottger E."/>
            <person name="Niemann S."/>
            <person name="Wagner D."/>
            <person name="Sax H."/>
        </authorList>
    </citation>
    <scope>NUCLEOTIDE SEQUENCE [LARGE SCALE GENOMIC DNA]</scope>
    <source>
        <strain evidence="1 3">ZUERICH-2</strain>
    </source>
</reference>
<dbReference type="Proteomes" id="UP001529272">
    <property type="component" value="Unassembled WGS sequence"/>
</dbReference>
<dbReference type="RefSeq" id="WP_192579458.1">
    <property type="nucleotide sequence ID" value="NZ_CP015267.1"/>
</dbReference>
<dbReference type="EMBL" id="JASZZX010000002">
    <property type="protein sequence ID" value="MDM3924982.1"/>
    <property type="molecule type" value="Genomic_DNA"/>
</dbReference>
<dbReference type="AlphaFoldDB" id="A0A7U5MIZ7"/>
<evidence type="ECO:0000313" key="3">
    <source>
        <dbReference type="Proteomes" id="UP000198286"/>
    </source>
</evidence>
<protein>
    <submittedName>
        <fullName evidence="1">ATPase AAA</fullName>
    </submittedName>
</protein>
<reference evidence="2" key="4">
    <citation type="submission" date="2023-06" db="EMBL/GenBank/DDBJ databases">
        <authorList>
            <person name="Spilker T."/>
        </authorList>
    </citation>
    <scope>NUCLEOTIDE SEQUENCE</scope>
    <source>
        <strain evidence="2">FLAC1071</strain>
    </source>
</reference>
<gene>
    <name evidence="1" type="ORF">MYCOZU2_01956</name>
    <name evidence="2" type="ORF">QRB35_02925</name>
</gene>
<sequence>MHFLKKRTTSVEISNQFKYISNEFPLTIIFIGIGLKQRGLYSDGDDVDGILGQSGRRNTPLILRSFDIDTAEHRTEWRQLLKTLEKRIVLANKERGMLTQHWDLLFERTSGRIGPLTTLVNRACHRAVRSGTERLDEALLHAVPMDAASEHQRLEMVEKIQLALRNHR</sequence>
<dbReference type="Proteomes" id="UP000198286">
    <property type="component" value="Chromosome"/>
</dbReference>